<evidence type="ECO:0000313" key="3">
    <source>
        <dbReference type="Proteomes" id="UP000245362"/>
    </source>
</evidence>
<evidence type="ECO:0000256" key="1">
    <source>
        <dbReference type="SAM" id="Phobius"/>
    </source>
</evidence>
<reference evidence="2 3" key="1">
    <citation type="submission" date="2018-05" db="EMBL/GenBank/DDBJ databases">
        <title>Vibrio limimaris sp. nov., isolated from marine sediment.</title>
        <authorList>
            <person name="Li C.-M."/>
        </authorList>
    </citation>
    <scope>NUCLEOTIDE SEQUENCE [LARGE SCALE GENOMIC DNA]</scope>
    <source>
        <strain evidence="2 3">E4404</strain>
    </source>
</reference>
<feature type="transmembrane region" description="Helical" evidence="1">
    <location>
        <begin position="337"/>
        <end position="355"/>
    </location>
</feature>
<dbReference type="NCBIfam" id="TIGR03082">
    <property type="entry name" value="Gneg_AbrB_dup"/>
    <property type="match status" value="2"/>
</dbReference>
<organism evidence="2 3">
    <name type="scientific">Vibrio albus</name>
    <dbReference type="NCBI Taxonomy" id="2200953"/>
    <lineage>
        <taxon>Bacteria</taxon>
        <taxon>Pseudomonadati</taxon>
        <taxon>Pseudomonadota</taxon>
        <taxon>Gammaproteobacteria</taxon>
        <taxon>Vibrionales</taxon>
        <taxon>Vibrionaceae</taxon>
        <taxon>Vibrio</taxon>
    </lineage>
</organism>
<name>A0A2U3BAM5_9VIBR</name>
<feature type="transmembrane region" description="Helical" evidence="1">
    <location>
        <begin position="156"/>
        <end position="174"/>
    </location>
</feature>
<dbReference type="GO" id="GO:0010468">
    <property type="term" value="P:regulation of gene expression"/>
    <property type="evidence" value="ECO:0007669"/>
    <property type="project" value="InterPro"/>
</dbReference>
<dbReference type="InterPro" id="IPR017516">
    <property type="entry name" value="AbrB_dup"/>
</dbReference>
<protein>
    <submittedName>
        <fullName evidence="2">Ammonia monooxygenase</fullName>
    </submittedName>
</protein>
<keyword evidence="2" id="KW-0560">Oxidoreductase</keyword>
<keyword evidence="3" id="KW-1185">Reference proteome</keyword>
<gene>
    <name evidence="2" type="ORF">DI392_06450</name>
</gene>
<dbReference type="OrthoDB" id="7157734at2"/>
<feature type="transmembrane region" description="Helical" evidence="1">
    <location>
        <begin position="246"/>
        <end position="262"/>
    </location>
</feature>
<dbReference type="PANTHER" id="PTHR38457">
    <property type="entry name" value="REGULATOR ABRB-RELATED"/>
    <property type="match status" value="1"/>
</dbReference>
<dbReference type="GO" id="GO:0004497">
    <property type="term" value="F:monooxygenase activity"/>
    <property type="evidence" value="ECO:0007669"/>
    <property type="project" value="UniProtKB-KW"/>
</dbReference>
<keyword evidence="2" id="KW-0503">Monooxygenase</keyword>
<dbReference type="GO" id="GO:0016020">
    <property type="term" value="C:membrane"/>
    <property type="evidence" value="ECO:0007669"/>
    <property type="project" value="InterPro"/>
</dbReference>
<dbReference type="AlphaFoldDB" id="A0A2U3BAM5"/>
<feature type="transmembrane region" description="Helical" evidence="1">
    <location>
        <begin position="12"/>
        <end position="32"/>
    </location>
</feature>
<dbReference type="PANTHER" id="PTHR38457:SF1">
    <property type="entry name" value="REGULATOR ABRB-RELATED"/>
    <property type="match status" value="1"/>
</dbReference>
<sequence length="366" mass="39010">MTKVSPLQSHLWLSGIRWLALLVITSAISIYLDYSSVPAAYLLGALICAITFAVLNQSVKLPKPCLTLGQGIIGVMIASSIPVMTLNNITDHWTLFTLGIGSVQLLSNGLGLLLTRSNVLPGSTAIWGTSPGAATAMTIMAESFDADVRLVALMQYLRVVIVTVTAVLVTHFWANDLTTAPQPALADFSWQITSRTDFLQTLALMAVSIIVARITRLPAGPLLITLAVGLVASATQVVHLTLPQPLLLLSYTIIGWNIGFRFDRSILAYALKILPSILLSIVLLIGGCALMSQVLVITMGIDPLTAYLAMSPGGADSVAIIAASGQADISFVMMMQTARLILVLICGPAIARWLAIRQLRSEKVAH</sequence>
<evidence type="ECO:0000313" key="2">
    <source>
        <dbReference type="EMBL" id="PWI33838.1"/>
    </source>
</evidence>
<keyword evidence="1" id="KW-0472">Membrane</keyword>
<dbReference type="PIRSF" id="PIRSF038991">
    <property type="entry name" value="Protein_AbrB"/>
    <property type="match status" value="1"/>
</dbReference>
<keyword evidence="1" id="KW-1133">Transmembrane helix</keyword>
<feature type="transmembrane region" description="Helical" evidence="1">
    <location>
        <begin position="92"/>
        <end position="114"/>
    </location>
</feature>
<comment type="caution">
    <text evidence="2">The sequence shown here is derived from an EMBL/GenBank/DDBJ whole genome shotgun (WGS) entry which is preliminary data.</text>
</comment>
<dbReference type="Proteomes" id="UP000245362">
    <property type="component" value="Unassembled WGS sequence"/>
</dbReference>
<dbReference type="RefSeq" id="WP_109319090.1">
    <property type="nucleotide sequence ID" value="NZ_QFWT01000003.1"/>
</dbReference>
<dbReference type="Pfam" id="PF05145">
    <property type="entry name" value="AbrB"/>
    <property type="match status" value="1"/>
</dbReference>
<feature type="transmembrane region" description="Helical" evidence="1">
    <location>
        <begin position="38"/>
        <end position="55"/>
    </location>
</feature>
<feature type="transmembrane region" description="Helical" evidence="1">
    <location>
        <begin position="67"/>
        <end position="86"/>
    </location>
</feature>
<keyword evidence="1" id="KW-0812">Transmembrane</keyword>
<accession>A0A2U3BAM5</accession>
<proteinExistence type="predicted"/>
<dbReference type="InterPro" id="IPR007820">
    <property type="entry name" value="AbrB_fam"/>
</dbReference>
<feature type="transmembrane region" description="Helical" evidence="1">
    <location>
        <begin position="274"/>
        <end position="301"/>
    </location>
</feature>
<dbReference type="EMBL" id="QFWT01000003">
    <property type="protein sequence ID" value="PWI33838.1"/>
    <property type="molecule type" value="Genomic_DNA"/>
</dbReference>